<proteinExistence type="inferred from homology"/>
<keyword evidence="2" id="KW-0328">Glycosyltransferase</keyword>
<dbReference type="GO" id="GO:0016757">
    <property type="term" value="F:glycosyltransferase activity"/>
    <property type="evidence" value="ECO:0007669"/>
    <property type="project" value="UniProtKB-KW"/>
</dbReference>
<dbReference type="InterPro" id="IPR029044">
    <property type="entry name" value="Nucleotide-diphossugar_trans"/>
</dbReference>
<reference evidence="4 5" key="1">
    <citation type="journal article" date="2016" name="Nat. Commun.">
        <title>Thousands of microbial genomes shed light on interconnected biogeochemical processes in an aquifer system.</title>
        <authorList>
            <person name="Anantharaman K."/>
            <person name="Brown C.T."/>
            <person name="Hug L.A."/>
            <person name="Sharon I."/>
            <person name="Castelle C.J."/>
            <person name="Probst A.J."/>
            <person name="Thomas B.C."/>
            <person name="Singh A."/>
            <person name="Wilkins M.J."/>
            <person name="Karaoz U."/>
            <person name="Brodie E.L."/>
            <person name="Williams K.H."/>
            <person name="Hubbard S.S."/>
            <person name="Banfield J.F."/>
        </authorList>
    </citation>
    <scope>NUCLEOTIDE SEQUENCE [LARGE SCALE GENOMIC DNA]</scope>
</reference>
<sequence length="305" mass="34521">MLNPEIGIVIVNYNGRDNTLACLRSLEKLQATSCRLQVFVVDNHSFDNSVQDIKKQFPKATLIKNAENLGFVGGNNAGIKKAIKDGADYVLILNNDTLVSENLIGELLKVAQKDEKVGIVVPKIFFAAGYEFHKKLYQKNDLGRVIWYAGGRTDWQNMFGVHLGVDEVDHGQFDQEKEVDFATGCCFLAKKEVFSKIGLFDSKFFLYGEDLDLSIRALKAGFKIFYAPRAFLWHKNAGSSSSGSTLHDYYLSRNRLLLGWRYAPPRLKLALLKFSGQRLFTGRKWEKRGILDFYLNNFGKGSYES</sequence>
<accession>A0A1F5E832</accession>
<evidence type="ECO:0000256" key="2">
    <source>
        <dbReference type="ARBA" id="ARBA00022676"/>
    </source>
</evidence>
<evidence type="ECO:0000313" key="4">
    <source>
        <dbReference type="EMBL" id="OGD63414.1"/>
    </source>
</evidence>
<dbReference type="Gene3D" id="3.90.550.10">
    <property type="entry name" value="Spore Coat Polysaccharide Biosynthesis Protein SpsA, Chain A"/>
    <property type="match status" value="1"/>
</dbReference>
<dbReference type="AlphaFoldDB" id="A0A1F5E832"/>
<dbReference type="Pfam" id="PF13641">
    <property type="entry name" value="Glyco_tranf_2_3"/>
    <property type="match status" value="1"/>
</dbReference>
<dbReference type="CDD" id="cd04186">
    <property type="entry name" value="GT_2_like_c"/>
    <property type="match status" value="1"/>
</dbReference>
<evidence type="ECO:0008006" key="6">
    <source>
        <dbReference type="Google" id="ProtNLM"/>
    </source>
</evidence>
<comment type="caution">
    <text evidence="4">The sequence shown here is derived from an EMBL/GenBank/DDBJ whole genome shotgun (WGS) entry which is preliminary data.</text>
</comment>
<evidence type="ECO:0000313" key="5">
    <source>
        <dbReference type="Proteomes" id="UP000177006"/>
    </source>
</evidence>
<name>A0A1F5E832_9BACT</name>
<dbReference type="PANTHER" id="PTHR43179">
    <property type="entry name" value="RHAMNOSYLTRANSFERASE WBBL"/>
    <property type="match status" value="1"/>
</dbReference>
<evidence type="ECO:0000256" key="1">
    <source>
        <dbReference type="ARBA" id="ARBA00006739"/>
    </source>
</evidence>
<dbReference type="SUPFAM" id="SSF53448">
    <property type="entry name" value="Nucleotide-diphospho-sugar transferases"/>
    <property type="match status" value="1"/>
</dbReference>
<dbReference type="Proteomes" id="UP000177006">
    <property type="component" value="Unassembled WGS sequence"/>
</dbReference>
<organism evidence="4 5">
    <name type="scientific">Candidatus Beckwithbacteria bacterium RBG_13_42_9</name>
    <dbReference type="NCBI Taxonomy" id="1797457"/>
    <lineage>
        <taxon>Bacteria</taxon>
        <taxon>Candidatus Beckwithiibacteriota</taxon>
    </lineage>
</organism>
<evidence type="ECO:0000256" key="3">
    <source>
        <dbReference type="ARBA" id="ARBA00022679"/>
    </source>
</evidence>
<protein>
    <recommendedName>
        <fullName evidence="6">Glycosyltransferase 2-like domain-containing protein</fullName>
    </recommendedName>
</protein>
<keyword evidence="3" id="KW-0808">Transferase</keyword>
<dbReference type="PANTHER" id="PTHR43179:SF12">
    <property type="entry name" value="GALACTOFURANOSYLTRANSFERASE GLFT2"/>
    <property type="match status" value="1"/>
</dbReference>
<dbReference type="STRING" id="1797457.A2160_03000"/>
<dbReference type="EMBL" id="MEZK01000010">
    <property type="protein sequence ID" value="OGD63414.1"/>
    <property type="molecule type" value="Genomic_DNA"/>
</dbReference>
<gene>
    <name evidence="4" type="ORF">A2160_03000</name>
</gene>
<comment type="similarity">
    <text evidence="1">Belongs to the glycosyltransferase 2 family.</text>
</comment>